<dbReference type="EMBL" id="CM031825">
    <property type="protein sequence ID" value="KAG6734471.1"/>
    <property type="molecule type" value="Genomic_DNA"/>
</dbReference>
<name>A0A922GDV8_CARIL</name>
<protein>
    <submittedName>
        <fullName evidence="2">Uncharacterized protein</fullName>
    </submittedName>
</protein>
<dbReference type="AlphaFoldDB" id="A0A922GDV8"/>
<evidence type="ECO:0000313" key="2">
    <source>
        <dbReference type="EMBL" id="KAG6734471.1"/>
    </source>
</evidence>
<accession>A0A922GDV8</accession>
<reference evidence="2" key="1">
    <citation type="submission" date="2021-01" db="EMBL/GenBank/DDBJ databases">
        <authorList>
            <person name="Lovell J.T."/>
            <person name="Bentley N."/>
            <person name="Bhattarai G."/>
            <person name="Jenkins J.W."/>
            <person name="Sreedasyam A."/>
            <person name="Alarcon Y."/>
            <person name="Bock C."/>
            <person name="Boston L."/>
            <person name="Carlson J."/>
            <person name="Cervantes K."/>
            <person name="Clermont K."/>
            <person name="Krom N."/>
            <person name="Kubenka K."/>
            <person name="Mamidi S."/>
            <person name="Mattison C."/>
            <person name="Monteros M."/>
            <person name="Pisani C."/>
            <person name="Plott C."/>
            <person name="Rajasekar S."/>
            <person name="Rhein H.S."/>
            <person name="Rohla C."/>
            <person name="Song M."/>
            <person name="Hilaire R.S."/>
            <person name="Shu S."/>
            <person name="Wells L."/>
            <person name="Wang X."/>
            <person name="Webber J."/>
            <person name="Heerema R.J."/>
            <person name="Klein P."/>
            <person name="Conner P."/>
            <person name="Grauke L."/>
            <person name="Grimwood J."/>
            <person name="Schmutz J."/>
            <person name="Randall J.J."/>
        </authorList>
    </citation>
    <scope>NUCLEOTIDE SEQUENCE</scope>
    <source>
        <tissue evidence="2">Leaf</tissue>
    </source>
</reference>
<dbReference type="Proteomes" id="UP000811246">
    <property type="component" value="Chromosome 1"/>
</dbReference>
<proteinExistence type="predicted"/>
<organism evidence="2 3">
    <name type="scientific">Carya illinoinensis</name>
    <name type="common">Pecan</name>
    <dbReference type="NCBI Taxonomy" id="32201"/>
    <lineage>
        <taxon>Eukaryota</taxon>
        <taxon>Viridiplantae</taxon>
        <taxon>Streptophyta</taxon>
        <taxon>Embryophyta</taxon>
        <taxon>Tracheophyta</taxon>
        <taxon>Spermatophyta</taxon>
        <taxon>Magnoliopsida</taxon>
        <taxon>eudicotyledons</taxon>
        <taxon>Gunneridae</taxon>
        <taxon>Pentapetalae</taxon>
        <taxon>rosids</taxon>
        <taxon>fabids</taxon>
        <taxon>Fagales</taxon>
        <taxon>Juglandaceae</taxon>
        <taxon>Carya</taxon>
    </lineage>
</organism>
<gene>
    <name evidence="2" type="ORF">I3842_01G273900</name>
</gene>
<comment type="caution">
    <text evidence="2">The sequence shown here is derived from an EMBL/GenBank/DDBJ whole genome shotgun (WGS) entry which is preliminary data.</text>
</comment>
<evidence type="ECO:0000256" key="1">
    <source>
        <dbReference type="SAM" id="MobiDB-lite"/>
    </source>
</evidence>
<evidence type="ECO:0000313" key="3">
    <source>
        <dbReference type="Proteomes" id="UP000811246"/>
    </source>
</evidence>
<feature type="region of interest" description="Disordered" evidence="1">
    <location>
        <begin position="52"/>
        <end position="75"/>
    </location>
</feature>
<sequence length="101" mass="11775">MKVGLMLSKPHGIQAIVVVRKTPNKKKLEEDEEEIIALLVVDQRLLAFNSEAKTHKRRRWPRPRPSERHMSNSPRIRVDMCGIHCRSNRRLMQRRAGQLGS</sequence>